<accession>A0A1R2CHF3</accession>
<protein>
    <submittedName>
        <fullName evidence="1">Uncharacterized protein</fullName>
    </submittedName>
</protein>
<organism evidence="1 2">
    <name type="scientific">Stentor coeruleus</name>
    <dbReference type="NCBI Taxonomy" id="5963"/>
    <lineage>
        <taxon>Eukaryota</taxon>
        <taxon>Sar</taxon>
        <taxon>Alveolata</taxon>
        <taxon>Ciliophora</taxon>
        <taxon>Postciliodesmatophora</taxon>
        <taxon>Heterotrichea</taxon>
        <taxon>Heterotrichida</taxon>
        <taxon>Stentoridae</taxon>
        <taxon>Stentor</taxon>
    </lineage>
</organism>
<name>A0A1R2CHF3_9CILI</name>
<proteinExistence type="predicted"/>
<comment type="caution">
    <text evidence="1">The sequence shown here is derived from an EMBL/GenBank/DDBJ whole genome shotgun (WGS) entry which is preliminary data.</text>
</comment>
<dbReference type="EMBL" id="MPUH01000151">
    <property type="protein sequence ID" value="OMJ88423.1"/>
    <property type="molecule type" value="Genomic_DNA"/>
</dbReference>
<keyword evidence="2" id="KW-1185">Reference proteome</keyword>
<dbReference type="OrthoDB" id="10435066at2759"/>
<dbReference type="AlphaFoldDB" id="A0A1R2CHF3"/>
<evidence type="ECO:0000313" key="1">
    <source>
        <dbReference type="EMBL" id="OMJ88423.1"/>
    </source>
</evidence>
<reference evidence="1 2" key="1">
    <citation type="submission" date="2016-11" db="EMBL/GenBank/DDBJ databases">
        <title>The macronuclear genome of Stentor coeruleus: a giant cell with tiny introns.</title>
        <authorList>
            <person name="Slabodnick M."/>
            <person name="Ruby J.G."/>
            <person name="Reiff S.B."/>
            <person name="Swart E.C."/>
            <person name="Gosai S."/>
            <person name="Prabakaran S."/>
            <person name="Witkowska E."/>
            <person name="Larue G.E."/>
            <person name="Fisher S."/>
            <person name="Freeman R.M."/>
            <person name="Gunawardena J."/>
            <person name="Chu W."/>
            <person name="Stover N.A."/>
            <person name="Gregory B.D."/>
            <person name="Nowacki M."/>
            <person name="Derisi J."/>
            <person name="Roy S.W."/>
            <person name="Marshall W.F."/>
            <person name="Sood P."/>
        </authorList>
    </citation>
    <scope>NUCLEOTIDE SEQUENCE [LARGE SCALE GENOMIC DNA]</scope>
    <source>
        <strain evidence="1">WM001</strain>
    </source>
</reference>
<evidence type="ECO:0000313" key="2">
    <source>
        <dbReference type="Proteomes" id="UP000187209"/>
    </source>
</evidence>
<gene>
    <name evidence="1" type="ORF">SteCoe_9645</name>
</gene>
<dbReference type="Proteomes" id="UP000187209">
    <property type="component" value="Unassembled WGS sequence"/>
</dbReference>
<sequence>MDFYEKTLSRILPIPPDAVSSKWDNDRIRIEAEKWCKPFACAIQGCSEPRIRTDSEKIRCQEAPKYLKMCVNHIVHHIENIIANKNS</sequence>